<accession>A0ABD3TM34</accession>
<evidence type="ECO:0000256" key="1">
    <source>
        <dbReference type="SAM" id="MobiDB-lite"/>
    </source>
</evidence>
<evidence type="ECO:0000313" key="2">
    <source>
        <dbReference type="EMBL" id="KAL3837822.1"/>
    </source>
</evidence>
<dbReference type="PANTHER" id="PTHR33924:SF5">
    <property type="entry name" value="CATION-TRANSPORTING ATPASE"/>
    <property type="match status" value="1"/>
</dbReference>
<name>A0ABD3TM34_9LAMI</name>
<organism evidence="2 3">
    <name type="scientific">Penstemon smallii</name>
    <dbReference type="NCBI Taxonomy" id="265156"/>
    <lineage>
        <taxon>Eukaryota</taxon>
        <taxon>Viridiplantae</taxon>
        <taxon>Streptophyta</taxon>
        <taxon>Embryophyta</taxon>
        <taxon>Tracheophyta</taxon>
        <taxon>Spermatophyta</taxon>
        <taxon>Magnoliopsida</taxon>
        <taxon>eudicotyledons</taxon>
        <taxon>Gunneridae</taxon>
        <taxon>Pentapetalae</taxon>
        <taxon>asterids</taxon>
        <taxon>lamiids</taxon>
        <taxon>Lamiales</taxon>
        <taxon>Plantaginaceae</taxon>
        <taxon>Cheloneae</taxon>
        <taxon>Penstemon</taxon>
    </lineage>
</organism>
<reference evidence="2 3" key="1">
    <citation type="submission" date="2024-12" db="EMBL/GenBank/DDBJ databases">
        <title>The unique morphological basis and parallel evolutionary history of personate flowers in Penstemon.</title>
        <authorList>
            <person name="Depatie T.H."/>
            <person name="Wessinger C.A."/>
        </authorList>
    </citation>
    <scope>NUCLEOTIDE SEQUENCE [LARGE SCALE GENOMIC DNA]</scope>
    <source>
        <strain evidence="2">WTNN_2</strain>
        <tissue evidence="2">Leaf</tissue>
    </source>
</reference>
<protein>
    <submittedName>
        <fullName evidence="2">Uncharacterized protein</fullName>
    </submittedName>
</protein>
<evidence type="ECO:0000313" key="3">
    <source>
        <dbReference type="Proteomes" id="UP001634393"/>
    </source>
</evidence>
<dbReference type="Proteomes" id="UP001634393">
    <property type="component" value="Unassembled WGS sequence"/>
</dbReference>
<gene>
    <name evidence="2" type="ORF">ACJIZ3_022413</name>
</gene>
<feature type="compositionally biased region" description="Polar residues" evidence="1">
    <location>
        <begin position="441"/>
        <end position="451"/>
    </location>
</feature>
<feature type="region of interest" description="Disordered" evidence="1">
    <location>
        <begin position="441"/>
        <end position="462"/>
    </location>
</feature>
<dbReference type="AlphaFoldDB" id="A0ABD3TM34"/>
<proteinExistence type="predicted"/>
<dbReference type="PANTHER" id="PTHR33924">
    <property type="entry name" value="CATION-TRANSPORTING ATPASE"/>
    <property type="match status" value="1"/>
</dbReference>
<dbReference type="EMBL" id="JBJXBP010000003">
    <property type="protein sequence ID" value="KAL3837822.1"/>
    <property type="molecule type" value="Genomic_DNA"/>
</dbReference>
<sequence>MENETRPQGDCRSDLKVLVGKKKGIMEVEETSENSHKRVKMRALDSVFRSETQAGKGGSIIAHSHVNSDSEPFDLNVNVGSVNGKISDDTPAFIKESSNLMKSKGLDLNLNADDISSSDPFHPYKNYEHLKSRDESECGSSVGPVEEKDSLKVWKGLKQNNFMSAPYGSAPIPKPRGRKKSDDVMKKKMELAKKEQVDRFARVAAPSGLLNGLNPGIINHVRNSKQVHSIIEALVKSEKAENLSKNVNQIKSHRGFLSGRREMSDFRLLSELTEVVRGDGDSYMSEKMNFSRMTSSKCNFENENDGLALKLSSTSENASCLSNEESANLSSVSSLSVKGANVASQWLELLNHDIRGRLSALRRSKKRVQAVITTELPFLISREFSHNEDKTTVDAHSLRWNTLFGQMDKALSEEESHLETWLNQVKEMQLHCERGLCTSSSIHPPHQTGSIGNDARSVGDDNSEKDLAVRAAAASIYSTCNFLLTSTS</sequence>
<comment type="caution">
    <text evidence="2">The sequence shown here is derived from an EMBL/GenBank/DDBJ whole genome shotgun (WGS) entry which is preliminary data.</text>
</comment>
<keyword evidence="3" id="KW-1185">Reference proteome</keyword>